<accession>A0A451CZT6</accession>
<evidence type="ECO:0000256" key="3">
    <source>
        <dbReference type="ARBA" id="ARBA00022692"/>
    </source>
</evidence>
<dbReference type="InterPro" id="IPR051050">
    <property type="entry name" value="Lipid_II_flippase_MurJ/MviN"/>
</dbReference>
<comment type="function">
    <text evidence="8 10 11">Involved in peptidoglycan biosynthesis. Transports lipid-linked peptidoglycan precursors from the inner to the outer leaflet of the cytoplasmic membrane.</text>
</comment>
<evidence type="ECO:0000256" key="4">
    <source>
        <dbReference type="ARBA" id="ARBA00022960"/>
    </source>
</evidence>
<feature type="transmembrane region" description="Helical" evidence="10">
    <location>
        <begin position="386"/>
        <end position="404"/>
    </location>
</feature>
<dbReference type="HAMAP" id="MF_02078">
    <property type="entry name" value="MurJ_MviN"/>
    <property type="match status" value="1"/>
</dbReference>
<evidence type="ECO:0000256" key="9">
    <source>
        <dbReference type="ARBA" id="ARBA00061532"/>
    </source>
</evidence>
<organism evidence="12 13">
    <name type="scientific">Candidatus Erwinia haradaeae</name>
    <dbReference type="NCBI Taxonomy" id="1922217"/>
    <lineage>
        <taxon>Bacteria</taxon>
        <taxon>Pseudomonadati</taxon>
        <taxon>Pseudomonadota</taxon>
        <taxon>Gammaproteobacteria</taxon>
        <taxon>Enterobacterales</taxon>
        <taxon>Erwiniaceae</taxon>
        <taxon>Erwinia</taxon>
    </lineage>
</organism>
<evidence type="ECO:0000313" key="12">
    <source>
        <dbReference type="EMBL" id="VFP78542.1"/>
    </source>
</evidence>
<keyword evidence="10" id="KW-0997">Cell inner membrane</keyword>
<dbReference type="OrthoDB" id="9816572at2"/>
<feature type="transmembrane region" description="Helical" evidence="10">
    <location>
        <begin position="441"/>
        <end position="466"/>
    </location>
</feature>
<keyword evidence="10 11" id="KW-0961">Cell wall biogenesis/degradation</keyword>
<keyword evidence="5 10" id="KW-0573">Peptidoglycan synthesis</keyword>
<keyword evidence="3 10" id="KW-0812">Transmembrane</keyword>
<feature type="transmembrane region" description="Helical" evidence="10">
    <location>
        <begin position="229"/>
        <end position="254"/>
    </location>
</feature>
<dbReference type="UniPathway" id="UPA00219"/>
<feature type="transmembrane region" description="Helical" evidence="10">
    <location>
        <begin position="158"/>
        <end position="182"/>
    </location>
</feature>
<dbReference type="GO" id="GO:0009252">
    <property type="term" value="P:peptidoglycan biosynthetic process"/>
    <property type="evidence" value="ECO:0007669"/>
    <property type="project" value="UniProtKB-UniRule"/>
</dbReference>
<dbReference type="PANTHER" id="PTHR47019:SF1">
    <property type="entry name" value="LIPID II FLIPPASE MURJ"/>
    <property type="match status" value="1"/>
</dbReference>
<name>A0A451CZT6_9GAMM</name>
<feature type="transmembrane region" description="Helical" evidence="10">
    <location>
        <begin position="478"/>
        <end position="501"/>
    </location>
</feature>
<comment type="similarity">
    <text evidence="9 10 11">Belongs to the MurJ/MviN family.</text>
</comment>
<sequence>MGLLKALVVVSFMTFVSRLLGFIRDAVIARIFGSGIVTDAFFVAFKLPNLLRRFFADGAFSQALVPFLSEYKGKKNVEATKVFITHVAGFLTLVLGVVIILGIMFAPWLIKVTAPGFANTVDKIKLTETLLRITLPYILLISLSSLVGSILNTWNYFAIPAFAPALLNLSIIFFALFAAPYFHPPITALSWSVLIGGMLQLGYQLPYLKKIGLLVLPRLVFHDIDVWRLVHHMGSLVLGVSVSQVSLIINTIFASFLSPGSISWIYYADRLMEFPVGVLGVTLGTILFPLLAKSVSSGNFSEYSYLIDWGLRFCFLLACPSAVALAILARPLIIALFQYGNFTDFDVGMTQHALVAYSVGLIGLIIIKVLVLGFSVHQNVKTPLKISVFTLLATQIMNIVLIGPLKHAGLSLSIGLASCLNTLLLYRQLRKQKLFSPQPGWMYFFLRLIISVLVMAGSLVSVLYVMPIWDNGGMIERLARLMIVILIGFSVYILMLSALGFRLRDVIPLHKTGEFS</sequence>
<dbReference type="Proteomes" id="UP000294364">
    <property type="component" value="Chromosome"/>
</dbReference>
<dbReference type="GO" id="GO:0034204">
    <property type="term" value="P:lipid translocation"/>
    <property type="evidence" value="ECO:0007669"/>
    <property type="project" value="TreeGrafter"/>
</dbReference>
<dbReference type="PIRSF" id="PIRSF002869">
    <property type="entry name" value="MviN"/>
    <property type="match status" value="1"/>
</dbReference>
<dbReference type="EMBL" id="LR217698">
    <property type="protein sequence ID" value="VFP78542.1"/>
    <property type="molecule type" value="Genomic_DNA"/>
</dbReference>
<dbReference type="Pfam" id="PF03023">
    <property type="entry name" value="MurJ"/>
    <property type="match status" value="1"/>
</dbReference>
<evidence type="ECO:0000256" key="5">
    <source>
        <dbReference type="ARBA" id="ARBA00022984"/>
    </source>
</evidence>
<feature type="transmembrane region" description="Helical" evidence="10">
    <location>
        <begin position="82"/>
        <end position="110"/>
    </location>
</feature>
<dbReference type="GO" id="GO:0015648">
    <property type="term" value="F:lipid-linked peptidoglycan transporter activity"/>
    <property type="evidence" value="ECO:0007669"/>
    <property type="project" value="UniProtKB-UniRule"/>
</dbReference>
<evidence type="ECO:0000313" key="13">
    <source>
        <dbReference type="Proteomes" id="UP000294364"/>
    </source>
</evidence>
<feature type="transmembrane region" description="Helical" evidence="10">
    <location>
        <begin position="354"/>
        <end position="374"/>
    </location>
</feature>
<protein>
    <recommendedName>
        <fullName evidence="10">Probable lipid II flippase MurJ</fullName>
    </recommendedName>
</protein>
<dbReference type="NCBIfam" id="TIGR01695">
    <property type="entry name" value="murJ_mviN"/>
    <property type="match status" value="1"/>
</dbReference>
<comment type="subcellular location">
    <subcellularLocation>
        <location evidence="10">Cell inner membrane</location>
        <topology evidence="10">Multi-pass membrane protein</topology>
    </subcellularLocation>
    <subcellularLocation>
        <location evidence="1">Cell membrane</location>
        <topology evidence="1">Multi-pass membrane protein</topology>
    </subcellularLocation>
</comment>
<dbReference type="CDD" id="cd13123">
    <property type="entry name" value="MATE_MurJ_like"/>
    <property type="match status" value="1"/>
</dbReference>
<evidence type="ECO:0000256" key="8">
    <source>
        <dbReference type="ARBA" id="ARBA00060041"/>
    </source>
</evidence>
<feature type="transmembrane region" description="Helical" evidence="10">
    <location>
        <begin position="130"/>
        <end position="151"/>
    </location>
</feature>
<feature type="transmembrane region" description="Helical" evidence="10">
    <location>
        <begin position="313"/>
        <end position="334"/>
    </location>
</feature>
<dbReference type="GO" id="GO:0005886">
    <property type="term" value="C:plasma membrane"/>
    <property type="evidence" value="ECO:0007669"/>
    <property type="project" value="UniProtKB-SubCell"/>
</dbReference>
<dbReference type="InterPro" id="IPR004268">
    <property type="entry name" value="MurJ"/>
</dbReference>
<keyword evidence="4 10" id="KW-0133">Cell shape</keyword>
<keyword evidence="6 10" id="KW-1133">Transmembrane helix</keyword>
<evidence type="ECO:0000256" key="2">
    <source>
        <dbReference type="ARBA" id="ARBA00022475"/>
    </source>
</evidence>
<dbReference type="GO" id="GO:0071555">
    <property type="term" value="P:cell wall organization"/>
    <property type="evidence" value="ECO:0007669"/>
    <property type="project" value="UniProtKB-UniRule"/>
</dbReference>
<dbReference type="GO" id="GO:0008360">
    <property type="term" value="P:regulation of cell shape"/>
    <property type="evidence" value="ECO:0007669"/>
    <property type="project" value="UniProtKB-UniRule"/>
</dbReference>
<keyword evidence="2 10" id="KW-1003">Cell membrane</keyword>
<proteinExistence type="inferred from homology"/>
<evidence type="ECO:0000256" key="7">
    <source>
        <dbReference type="ARBA" id="ARBA00023136"/>
    </source>
</evidence>
<evidence type="ECO:0000256" key="1">
    <source>
        <dbReference type="ARBA" id="ARBA00004651"/>
    </source>
</evidence>
<dbReference type="PANTHER" id="PTHR47019">
    <property type="entry name" value="LIPID II FLIPPASE MURJ"/>
    <property type="match status" value="1"/>
</dbReference>
<feature type="transmembrane region" description="Helical" evidence="10">
    <location>
        <begin position="31"/>
        <end position="51"/>
    </location>
</feature>
<reference evidence="12 13" key="1">
    <citation type="submission" date="2019-02" db="EMBL/GenBank/DDBJ databases">
        <authorList>
            <person name="Manzano-Marin A."/>
            <person name="Manzano-Marin A."/>
        </authorList>
    </citation>
    <scope>NUCLEOTIDE SEQUENCE [LARGE SCALE GENOMIC DNA]</scope>
    <source>
        <strain evidence="12 13">ErCicurtihirsuta</strain>
    </source>
</reference>
<dbReference type="RefSeq" id="WP_157992294.1">
    <property type="nucleotide sequence ID" value="NZ_LR217698.1"/>
</dbReference>
<evidence type="ECO:0000256" key="11">
    <source>
        <dbReference type="PIRNR" id="PIRNR002869"/>
    </source>
</evidence>
<dbReference type="PRINTS" id="PR01806">
    <property type="entry name" value="VIRFACTRMVIN"/>
</dbReference>
<evidence type="ECO:0000256" key="6">
    <source>
        <dbReference type="ARBA" id="ARBA00022989"/>
    </source>
</evidence>
<gene>
    <name evidence="10 12" type="primary">murJ</name>
    <name evidence="12" type="ORF">ERCICURT3053_167</name>
</gene>
<comment type="pathway">
    <text evidence="10">Cell wall biogenesis; peptidoglycan biosynthesis.</text>
</comment>
<feature type="transmembrane region" description="Helical" evidence="10">
    <location>
        <begin position="274"/>
        <end position="292"/>
    </location>
</feature>
<evidence type="ECO:0000256" key="10">
    <source>
        <dbReference type="HAMAP-Rule" id="MF_02078"/>
    </source>
</evidence>
<dbReference type="AlphaFoldDB" id="A0A451CZT6"/>
<feature type="transmembrane region" description="Helical" evidence="10">
    <location>
        <begin position="188"/>
        <end position="208"/>
    </location>
</feature>
<keyword evidence="7 10" id="KW-0472">Membrane</keyword>
<keyword evidence="10 11" id="KW-0813">Transport</keyword>